<dbReference type="RefSeq" id="XP_030836921.1">
    <property type="nucleotide sequence ID" value="XM_030981061.1"/>
</dbReference>
<comment type="subcellular location">
    <subcellularLocation>
        <location evidence="1">Membrane</location>
        <topology evidence="1">Multi-pass membrane protein</topology>
    </subcellularLocation>
</comment>
<dbReference type="GO" id="GO:0022857">
    <property type="term" value="F:transmembrane transporter activity"/>
    <property type="evidence" value="ECO:0007669"/>
    <property type="project" value="InterPro"/>
</dbReference>
<dbReference type="Pfam" id="PF00860">
    <property type="entry name" value="Xan_ur_permease"/>
    <property type="match status" value="1"/>
</dbReference>
<evidence type="ECO:0000256" key="7">
    <source>
        <dbReference type="SAM" id="SignalP"/>
    </source>
</evidence>
<keyword evidence="9" id="KW-1185">Reference proteome</keyword>
<dbReference type="KEGG" id="spu:584619"/>
<keyword evidence="7" id="KW-0732">Signal</keyword>
<evidence type="ECO:0000256" key="3">
    <source>
        <dbReference type="ARBA" id="ARBA00022692"/>
    </source>
</evidence>
<keyword evidence="4 6" id="KW-1133">Transmembrane helix</keyword>
<evidence type="ECO:0000256" key="1">
    <source>
        <dbReference type="ARBA" id="ARBA00004141"/>
    </source>
</evidence>
<dbReference type="InParanoid" id="A0A7M7NI19"/>
<sequence>MSVYLIIFAVILKFGAVFAAMPDPIVGGVLAITIGMVSAVGLSTLQHVDMNSPRNLFIVGFSFLMGLSLPEYLAANPDIIQTGLPTLDQILTVLLRTSMFLGGLIGFILDNTIPGTPDERGLKRMQHVSSSCTSDDDGMNEEMKAEVTRLVNGCYNMPFGMSYIRKWTWTKYIPFSPTFLGFNLTCKRKYKFWKRLSNAAETQV</sequence>
<feature type="transmembrane region" description="Helical" evidence="6">
    <location>
        <begin position="93"/>
        <end position="113"/>
    </location>
</feature>
<evidence type="ECO:0000256" key="4">
    <source>
        <dbReference type="ARBA" id="ARBA00022989"/>
    </source>
</evidence>
<name>A0A7M7NI19_STRPU</name>
<feature type="transmembrane region" description="Helical" evidence="6">
    <location>
        <begin position="29"/>
        <end position="48"/>
    </location>
</feature>
<organism evidence="8 9">
    <name type="scientific">Strongylocentrotus purpuratus</name>
    <name type="common">Purple sea urchin</name>
    <dbReference type="NCBI Taxonomy" id="7668"/>
    <lineage>
        <taxon>Eukaryota</taxon>
        <taxon>Metazoa</taxon>
        <taxon>Echinodermata</taxon>
        <taxon>Eleutherozoa</taxon>
        <taxon>Echinozoa</taxon>
        <taxon>Echinoidea</taxon>
        <taxon>Euechinoidea</taxon>
        <taxon>Echinacea</taxon>
        <taxon>Camarodonta</taxon>
        <taxon>Echinidea</taxon>
        <taxon>Strongylocentrotidae</taxon>
        <taxon>Strongylocentrotus</taxon>
    </lineage>
</organism>
<keyword evidence="5 6" id="KW-0472">Membrane</keyword>
<dbReference type="GeneID" id="584619"/>
<dbReference type="OrthoDB" id="1641903at2759"/>
<dbReference type="GO" id="GO:0016020">
    <property type="term" value="C:membrane"/>
    <property type="evidence" value="ECO:0007669"/>
    <property type="project" value="UniProtKB-SubCell"/>
</dbReference>
<proteinExistence type="inferred from homology"/>
<dbReference type="OMA" id="LACIGKF"/>
<comment type="similarity">
    <text evidence="2">Belongs to the nucleobase:cation symporter-2 (NCS2) (TC 2.A.40) family.</text>
</comment>
<evidence type="ECO:0000256" key="5">
    <source>
        <dbReference type="ARBA" id="ARBA00023136"/>
    </source>
</evidence>
<feature type="chain" id="PRO_5029721781" evidence="7">
    <location>
        <begin position="20"/>
        <end position="204"/>
    </location>
</feature>
<dbReference type="PANTHER" id="PTHR11119">
    <property type="entry name" value="XANTHINE-URACIL / VITAMIN C PERMEASE FAMILY MEMBER"/>
    <property type="match status" value="1"/>
</dbReference>
<protein>
    <submittedName>
        <fullName evidence="8">Uncharacterized protein</fullName>
    </submittedName>
</protein>
<dbReference type="Proteomes" id="UP000007110">
    <property type="component" value="Unassembled WGS sequence"/>
</dbReference>
<evidence type="ECO:0000256" key="6">
    <source>
        <dbReference type="SAM" id="Phobius"/>
    </source>
</evidence>
<dbReference type="EnsemblMetazoa" id="XM_030981061">
    <property type="protein sequence ID" value="XP_030836921"/>
    <property type="gene ID" value="LOC584619"/>
</dbReference>
<feature type="signal peptide" evidence="7">
    <location>
        <begin position="1"/>
        <end position="19"/>
    </location>
</feature>
<evidence type="ECO:0000256" key="2">
    <source>
        <dbReference type="ARBA" id="ARBA00008821"/>
    </source>
</evidence>
<keyword evidence="3 6" id="KW-0812">Transmembrane</keyword>
<dbReference type="InterPro" id="IPR006043">
    <property type="entry name" value="NCS2"/>
</dbReference>
<reference evidence="8" key="2">
    <citation type="submission" date="2021-01" db="UniProtKB">
        <authorList>
            <consortium name="EnsemblMetazoa"/>
        </authorList>
    </citation>
    <scope>IDENTIFICATION</scope>
</reference>
<evidence type="ECO:0000313" key="8">
    <source>
        <dbReference type="EnsemblMetazoa" id="XP_030836921"/>
    </source>
</evidence>
<dbReference type="AlphaFoldDB" id="A0A7M7NI19"/>
<accession>A0A7M7NI19</accession>
<feature type="transmembrane region" description="Helical" evidence="6">
    <location>
        <begin position="55"/>
        <end position="73"/>
    </location>
</feature>
<reference evidence="9" key="1">
    <citation type="submission" date="2015-02" db="EMBL/GenBank/DDBJ databases">
        <title>Genome sequencing for Strongylocentrotus purpuratus.</title>
        <authorList>
            <person name="Murali S."/>
            <person name="Liu Y."/>
            <person name="Vee V."/>
            <person name="English A."/>
            <person name="Wang M."/>
            <person name="Skinner E."/>
            <person name="Han Y."/>
            <person name="Muzny D.M."/>
            <person name="Worley K.C."/>
            <person name="Gibbs R.A."/>
        </authorList>
    </citation>
    <scope>NUCLEOTIDE SEQUENCE</scope>
</reference>
<evidence type="ECO:0000313" key="9">
    <source>
        <dbReference type="Proteomes" id="UP000007110"/>
    </source>
</evidence>